<dbReference type="Pfam" id="PF00359">
    <property type="entry name" value="PTS_EIIA_2"/>
    <property type="match status" value="1"/>
</dbReference>
<comment type="caution">
    <text evidence="2">The sequence shown here is derived from an EMBL/GenBank/DDBJ whole genome shotgun (WGS) entry which is preliminary data.</text>
</comment>
<sequence length="158" mass="18045">MIKLCALLKPDNILLGISASSKKRILELGAQTLSLLYHLDKKAIFDGLNARERLGSTYLGYGLAVPHCRMKDLDQPRALFIRLNDRLENNTESEPIEAFFFLLVPEEETDEHLQILAQISEIFSDKQEREKLKEASTVAEFAEVINQWCAQHSDDKEK</sequence>
<dbReference type="PANTHER" id="PTHR47738">
    <property type="entry name" value="PTS SYSTEM FRUCTOSE-LIKE EIIA COMPONENT-RELATED"/>
    <property type="match status" value="1"/>
</dbReference>
<dbReference type="GO" id="GO:0030295">
    <property type="term" value="F:protein kinase activator activity"/>
    <property type="evidence" value="ECO:0007669"/>
    <property type="project" value="TreeGrafter"/>
</dbReference>
<accession>A0A227KED5</accession>
<keyword evidence="3" id="KW-1185">Reference proteome</keyword>
<gene>
    <name evidence="2" type="ORF">ADH67_11000</name>
</gene>
<dbReference type="Gene3D" id="3.40.930.10">
    <property type="entry name" value="Mannitol-specific EII, Chain A"/>
    <property type="match status" value="1"/>
</dbReference>
<dbReference type="GeneID" id="78362135"/>
<dbReference type="SUPFAM" id="SSF55804">
    <property type="entry name" value="Phoshotransferase/anion transport protein"/>
    <property type="match status" value="1"/>
</dbReference>
<dbReference type="InterPro" id="IPR016152">
    <property type="entry name" value="PTrfase/Anion_transptr"/>
</dbReference>
<dbReference type="AlphaFoldDB" id="A0A227KED5"/>
<evidence type="ECO:0000313" key="3">
    <source>
        <dbReference type="Proteomes" id="UP000214610"/>
    </source>
</evidence>
<evidence type="ECO:0000259" key="1">
    <source>
        <dbReference type="PROSITE" id="PS51094"/>
    </source>
</evidence>
<dbReference type="PROSITE" id="PS51094">
    <property type="entry name" value="PTS_EIIA_TYPE_2"/>
    <property type="match status" value="1"/>
</dbReference>
<dbReference type="CDD" id="cd00211">
    <property type="entry name" value="PTS_IIA_fru"/>
    <property type="match status" value="1"/>
</dbReference>
<reference evidence="3" key="1">
    <citation type="submission" date="2017-05" db="EMBL/GenBank/DDBJ databases">
        <title>Improved OligoMM genomes.</title>
        <authorList>
            <person name="Garzetti D."/>
        </authorList>
    </citation>
    <scope>NUCLEOTIDE SEQUENCE [LARGE SCALE GENOMIC DNA]</scope>
    <source>
        <strain evidence="3">YL45</strain>
    </source>
</reference>
<dbReference type="InterPro" id="IPR002178">
    <property type="entry name" value="PTS_EIIA_type-2_dom"/>
</dbReference>
<proteinExistence type="predicted"/>
<dbReference type="PANTHER" id="PTHR47738:SF1">
    <property type="entry name" value="NITROGEN REGULATORY PROTEIN"/>
    <property type="match status" value="1"/>
</dbReference>
<dbReference type="RefSeq" id="WP_066594186.1">
    <property type="nucleotide sequence ID" value="NZ_CAJTBZ010000003.1"/>
</dbReference>
<evidence type="ECO:0000313" key="2">
    <source>
        <dbReference type="EMBL" id="OXE45668.1"/>
    </source>
</evidence>
<feature type="domain" description="PTS EIIA type-2" evidence="1">
    <location>
        <begin position="6"/>
        <end position="148"/>
    </location>
</feature>
<dbReference type="Proteomes" id="UP000214610">
    <property type="component" value="Unassembled WGS sequence"/>
</dbReference>
<name>A0A227KED5_9BURK</name>
<organism evidence="2 3">
    <name type="scientific">Turicimonas muris</name>
    <dbReference type="NCBI Taxonomy" id="1796652"/>
    <lineage>
        <taxon>Bacteria</taxon>
        <taxon>Pseudomonadati</taxon>
        <taxon>Pseudomonadota</taxon>
        <taxon>Betaproteobacteria</taxon>
        <taxon>Burkholderiales</taxon>
        <taxon>Sutterellaceae</taxon>
        <taxon>Turicimonas</taxon>
    </lineage>
</organism>
<protein>
    <submittedName>
        <fullName evidence="2">PTS fructose transporter subunit IIA</fullName>
    </submittedName>
</protein>
<dbReference type="EMBL" id="NHMP01000008">
    <property type="protein sequence ID" value="OXE45668.1"/>
    <property type="molecule type" value="Genomic_DNA"/>
</dbReference>
<dbReference type="InterPro" id="IPR051541">
    <property type="entry name" value="PTS_SugarTrans_NitroReg"/>
</dbReference>